<comment type="caution">
    <text evidence="2">The sequence shown here is derived from an EMBL/GenBank/DDBJ whole genome shotgun (WGS) entry which is preliminary data.</text>
</comment>
<name>A0A2N3IE75_9BACT</name>
<dbReference type="Proteomes" id="UP000233387">
    <property type="component" value="Unassembled WGS sequence"/>
</dbReference>
<proteinExistence type="predicted"/>
<keyword evidence="1" id="KW-1133">Transmembrane helix</keyword>
<evidence type="ECO:0000313" key="3">
    <source>
        <dbReference type="Proteomes" id="UP000233387"/>
    </source>
</evidence>
<dbReference type="AlphaFoldDB" id="A0A2N3IE75"/>
<feature type="transmembrane region" description="Helical" evidence="1">
    <location>
        <begin position="6"/>
        <end position="27"/>
    </location>
</feature>
<sequence>MNYLNLNFFNLEKFFKILYLLLLLVLYKNKKIV</sequence>
<dbReference type="EMBL" id="NKXO01000023">
    <property type="protein sequence ID" value="PKQ68611.1"/>
    <property type="molecule type" value="Genomic_DNA"/>
</dbReference>
<accession>A0A2N3IE75</accession>
<keyword evidence="1" id="KW-0472">Membrane</keyword>
<reference evidence="2 3" key="1">
    <citation type="submission" date="2017-06" db="EMBL/GenBank/DDBJ databases">
        <title>Raineya orbicola gen. nov., sp. nov. a slightly thermophilic bacterium of the phylum Bacteroidetes and the description of Raineyaceae fam. nov.</title>
        <authorList>
            <person name="Albuquerque L."/>
            <person name="Polonia A.R.M."/>
            <person name="Barroso C."/>
            <person name="Froufe H.J.C."/>
            <person name="Lage O."/>
            <person name="Lobo-Da-Cunha A."/>
            <person name="Egas C."/>
            <person name="Da Costa M.S."/>
        </authorList>
    </citation>
    <scope>NUCLEOTIDE SEQUENCE [LARGE SCALE GENOMIC DNA]</scope>
    <source>
        <strain evidence="2 3">SPSPC-11</strain>
    </source>
</reference>
<evidence type="ECO:0000256" key="1">
    <source>
        <dbReference type="SAM" id="Phobius"/>
    </source>
</evidence>
<organism evidence="2 3">
    <name type="scientific">Raineya orbicola</name>
    <dbReference type="NCBI Taxonomy" id="2016530"/>
    <lineage>
        <taxon>Bacteria</taxon>
        <taxon>Pseudomonadati</taxon>
        <taxon>Bacteroidota</taxon>
        <taxon>Cytophagia</taxon>
        <taxon>Cytophagales</taxon>
        <taxon>Raineyaceae</taxon>
        <taxon>Raineya</taxon>
    </lineage>
</organism>
<protein>
    <submittedName>
        <fullName evidence="2">Uncharacterized protein</fullName>
    </submittedName>
</protein>
<keyword evidence="3" id="KW-1185">Reference proteome</keyword>
<evidence type="ECO:0000313" key="2">
    <source>
        <dbReference type="EMBL" id="PKQ68611.1"/>
    </source>
</evidence>
<gene>
    <name evidence="2" type="ORF">Rain11_1589</name>
</gene>
<keyword evidence="1" id="KW-0812">Transmembrane</keyword>